<dbReference type="Proteomes" id="UP001188597">
    <property type="component" value="Unassembled WGS sequence"/>
</dbReference>
<accession>A0AA88WGH3</accession>
<reference evidence="1" key="1">
    <citation type="submission" date="2022-12" db="EMBL/GenBank/DDBJ databases">
        <title>Draft genome assemblies for two species of Escallonia (Escalloniales).</title>
        <authorList>
            <person name="Chanderbali A."/>
            <person name="Dervinis C."/>
            <person name="Anghel I."/>
            <person name="Soltis D."/>
            <person name="Soltis P."/>
            <person name="Zapata F."/>
        </authorList>
    </citation>
    <scope>NUCLEOTIDE SEQUENCE</scope>
    <source>
        <strain evidence="1">UCBG64.0493</strain>
        <tissue evidence="1">Leaf</tissue>
    </source>
</reference>
<protein>
    <submittedName>
        <fullName evidence="1">Uncharacterized protein</fullName>
    </submittedName>
</protein>
<evidence type="ECO:0000313" key="1">
    <source>
        <dbReference type="EMBL" id="KAK3026658.1"/>
    </source>
</evidence>
<dbReference type="AlphaFoldDB" id="A0AA88WGH3"/>
<keyword evidence="2" id="KW-1185">Reference proteome</keyword>
<proteinExistence type="predicted"/>
<organism evidence="1 2">
    <name type="scientific">Escallonia herrerae</name>
    <dbReference type="NCBI Taxonomy" id="1293975"/>
    <lineage>
        <taxon>Eukaryota</taxon>
        <taxon>Viridiplantae</taxon>
        <taxon>Streptophyta</taxon>
        <taxon>Embryophyta</taxon>
        <taxon>Tracheophyta</taxon>
        <taxon>Spermatophyta</taxon>
        <taxon>Magnoliopsida</taxon>
        <taxon>eudicotyledons</taxon>
        <taxon>Gunneridae</taxon>
        <taxon>Pentapetalae</taxon>
        <taxon>asterids</taxon>
        <taxon>campanulids</taxon>
        <taxon>Escalloniales</taxon>
        <taxon>Escalloniaceae</taxon>
        <taxon>Escallonia</taxon>
    </lineage>
</organism>
<comment type="caution">
    <text evidence="1">The sequence shown here is derived from an EMBL/GenBank/DDBJ whole genome shotgun (WGS) entry which is preliminary data.</text>
</comment>
<dbReference type="EMBL" id="JAVXUP010000492">
    <property type="protein sequence ID" value="KAK3026658.1"/>
    <property type="molecule type" value="Genomic_DNA"/>
</dbReference>
<name>A0AA88WGH3_9ASTE</name>
<gene>
    <name evidence="1" type="ORF">RJ639_040685</name>
</gene>
<evidence type="ECO:0000313" key="2">
    <source>
        <dbReference type="Proteomes" id="UP001188597"/>
    </source>
</evidence>
<sequence length="65" mass="7874">MRNGAYLDVVEGLRLWRIWEWKVEWGVQMGGTKKYEKLMECFIELLKKPVTTEVYLRMTMNGMMR</sequence>